<evidence type="ECO:0000313" key="2">
    <source>
        <dbReference type="Proteomes" id="UP000231586"/>
    </source>
</evidence>
<dbReference type="Gene3D" id="3.40.30.10">
    <property type="entry name" value="Glutaredoxin"/>
    <property type="match status" value="1"/>
</dbReference>
<proteinExistence type="predicted"/>
<dbReference type="RefSeq" id="WP_100348948.1">
    <property type="nucleotide sequence ID" value="NZ_PGTZ01000006.1"/>
</dbReference>
<dbReference type="AlphaFoldDB" id="A0A2M8WVS6"/>
<evidence type="ECO:0000313" key="1">
    <source>
        <dbReference type="EMBL" id="PJI95022.1"/>
    </source>
</evidence>
<dbReference type="SUPFAM" id="SSF52833">
    <property type="entry name" value="Thioredoxin-like"/>
    <property type="match status" value="1"/>
</dbReference>
<keyword evidence="2" id="KW-1185">Reference proteome</keyword>
<dbReference type="OrthoDB" id="8779161at2"/>
<dbReference type="Pfam" id="PF05768">
    <property type="entry name" value="Glrx-like"/>
    <property type="match status" value="1"/>
</dbReference>
<protein>
    <submittedName>
        <fullName evidence="1">Glutaredoxin-like protein DUF836</fullName>
    </submittedName>
</protein>
<dbReference type="EMBL" id="PGTZ01000006">
    <property type="protein sequence ID" value="PJI95022.1"/>
    <property type="molecule type" value="Genomic_DNA"/>
</dbReference>
<dbReference type="InterPro" id="IPR008554">
    <property type="entry name" value="Glutaredoxin-like"/>
</dbReference>
<comment type="caution">
    <text evidence="1">The sequence shown here is derived from an EMBL/GenBank/DDBJ whole genome shotgun (WGS) entry which is preliminary data.</text>
</comment>
<accession>A0A2M8WVS6</accession>
<organism evidence="1 2">
    <name type="scientific">Luteimicrobium subarcticum</name>
    <dbReference type="NCBI Taxonomy" id="620910"/>
    <lineage>
        <taxon>Bacteria</taxon>
        <taxon>Bacillati</taxon>
        <taxon>Actinomycetota</taxon>
        <taxon>Actinomycetes</taxon>
        <taxon>Micrococcales</taxon>
        <taxon>Luteimicrobium</taxon>
    </lineage>
</organism>
<name>A0A2M8WVS6_9MICO</name>
<reference evidence="1 2" key="1">
    <citation type="submission" date="2017-11" db="EMBL/GenBank/DDBJ databases">
        <title>Genomic Encyclopedia of Archaeal and Bacterial Type Strains, Phase II (KMG-II): From Individual Species to Whole Genera.</title>
        <authorList>
            <person name="Goeker M."/>
        </authorList>
    </citation>
    <scope>NUCLEOTIDE SEQUENCE [LARGE SCALE GENOMIC DNA]</scope>
    <source>
        <strain evidence="1 2">DSM 22413</strain>
    </source>
</reference>
<gene>
    <name evidence="1" type="ORF">CLV34_0874</name>
</gene>
<dbReference type="Proteomes" id="UP000231586">
    <property type="component" value="Unassembled WGS sequence"/>
</dbReference>
<sequence>MSTDTSTAPRVVLYGRAGCHLCDEARPVVERVCADTGQGFLEVDVDVDPVLVAAYGDLVPVVTVDGVKHGFWQIDADHLRDALTS</sequence>
<dbReference type="InterPro" id="IPR036249">
    <property type="entry name" value="Thioredoxin-like_sf"/>
</dbReference>